<dbReference type="PANTHER" id="PTHR12835:SF5">
    <property type="entry name" value="BIOTIN--PROTEIN LIGASE"/>
    <property type="match status" value="1"/>
</dbReference>
<dbReference type="InterPro" id="IPR004408">
    <property type="entry name" value="Biotin_CoA_COase_ligase"/>
</dbReference>
<dbReference type="GO" id="GO:0004077">
    <property type="term" value="F:biotin--[biotin carboxyl-carrier protein] ligase activity"/>
    <property type="evidence" value="ECO:0007669"/>
    <property type="project" value="UniProtKB-UniRule"/>
</dbReference>
<dbReference type="GO" id="GO:0003677">
    <property type="term" value="F:DNA binding"/>
    <property type="evidence" value="ECO:0007669"/>
    <property type="project" value="UniProtKB-UniRule"/>
</dbReference>
<evidence type="ECO:0000256" key="2">
    <source>
        <dbReference type="ARBA" id="ARBA00022741"/>
    </source>
</evidence>
<gene>
    <name evidence="6" type="primary">birA</name>
    <name evidence="8" type="ORF">SAMN02745746_02769</name>
</gene>
<dbReference type="PROSITE" id="PS51733">
    <property type="entry name" value="BPL_LPL_CATALYTIC"/>
    <property type="match status" value="1"/>
</dbReference>
<dbReference type="CDD" id="cd16442">
    <property type="entry name" value="BPL"/>
    <property type="match status" value="1"/>
</dbReference>
<dbReference type="GO" id="GO:0006355">
    <property type="term" value="P:regulation of DNA-templated transcription"/>
    <property type="evidence" value="ECO:0007669"/>
    <property type="project" value="UniProtKB-UniRule"/>
</dbReference>
<dbReference type="SUPFAM" id="SSF50037">
    <property type="entry name" value="C-terminal domain of transcriptional repressors"/>
    <property type="match status" value="1"/>
</dbReference>
<dbReference type="NCBIfam" id="TIGR00121">
    <property type="entry name" value="birA_ligase"/>
    <property type="match status" value="1"/>
</dbReference>
<comment type="function">
    <text evidence="6">Acts both as a biotin--[acetyl-CoA-carboxylase] ligase and a repressor.</text>
</comment>
<proteinExistence type="inferred from homology"/>
<evidence type="ECO:0000256" key="6">
    <source>
        <dbReference type="HAMAP-Rule" id="MF_00978"/>
    </source>
</evidence>
<protein>
    <recommendedName>
        <fullName evidence="6">Bifunctional ligase/repressor BirA</fullName>
    </recommendedName>
    <alternativeName>
        <fullName evidence="6">Biotin--[acetyl-CoA-carboxylase] ligase</fullName>
        <ecNumber evidence="6">6.3.4.15</ecNumber>
    </alternativeName>
    <alternativeName>
        <fullName evidence="6">Biotin--protein ligase</fullName>
    </alternativeName>
    <alternativeName>
        <fullName evidence="6">Biotin-[acetyl-CoA carboxylase] synthetase</fullName>
    </alternativeName>
</protein>
<evidence type="ECO:0000313" key="8">
    <source>
        <dbReference type="EMBL" id="SMF35964.1"/>
    </source>
</evidence>
<dbReference type="Gene3D" id="1.10.10.10">
    <property type="entry name" value="Winged helix-like DNA-binding domain superfamily/Winged helix DNA-binding domain"/>
    <property type="match status" value="1"/>
</dbReference>
<keyword evidence="9" id="KW-1185">Reference proteome</keyword>
<dbReference type="Pfam" id="PF02237">
    <property type="entry name" value="BPL_C"/>
    <property type="match status" value="1"/>
</dbReference>
<dbReference type="Pfam" id="PF03099">
    <property type="entry name" value="BPL_LplA_LipB"/>
    <property type="match status" value="1"/>
</dbReference>
<evidence type="ECO:0000313" key="9">
    <source>
        <dbReference type="Proteomes" id="UP000192920"/>
    </source>
</evidence>
<dbReference type="InterPro" id="IPR003142">
    <property type="entry name" value="BPL_C"/>
</dbReference>
<evidence type="ECO:0000256" key="5">
    <source>
        <dbReference type="ARBA" id="ARBA00047846"/>
    </source>
</evidence>
<keyword evidence="3 6" id="KW-0067">ATP-binding</keyword>
<comment type="catalytic activity">
    <reaction evidence="5 6">
        <text>biotin + L-lysyl-[protein] + ATP = N(6)-biotinyl-L-lysyl-[protein] + AMP + diphosphate + H(+)</text>
        <dbReference type="Rhea" id="RHEA:11756"/>
        <dbReference type="Rhea" id="RHEA-COMP:9752"/>
        <dbReference type="Rhea" id="RHEA-COMP:10505"/>
        <dbReference type="ChEBI" id="CHEBI:15378"/>
        <dbReference type="ChEBI" id="CHEBI:29969"/>
        <dbReference type="ChEBI" id="CHEBI:30616"/>
        <dbReference type="ChEBI" id="CHEBI:33019"/>
        <dbReference type="ChEBI" id="CHEBI:57586"/>
        <dbReference type="ChEBI" id="CHEBI:83144"/>
        <dbReference type="ChEBI" id="CHEBI:456215"/>
        <dbReference type="EC" id="6.3.4.15"/>
    </reaction>
</comment>
<dbReference type="GO" id="GO:0005737">
    <property type="term" value="C:cytoplasm"/>
    <property type="evidence" value="ECO:0007669"/>
    <property type="project" value="TreeGrafter"/>
</dbReference>
<sequence>MSEQHAFAVLRALSDGRFHSGEAIAQQLGVSRTLVWQAVHTIENDFGLAVYSVRGQGYKLAEGFEWLDVTAIRAGLAPAAAEALTVAVAERIDSTNSQLMQHATSSDLHGLVLAAELQTAGRGRLGRRWQMRLGSGLTFSLLWRFDKGLAGLAGLSLAVGVALARALRVLGAPVTLKWPNDVLLDGRKLAGILIELSGEAMGPAAVVIGIGLNLQLPGEVDQPVAALDQAGVRVGRNALLAALLNELQQVLDAFAKQGFAAVREEWLALSAHRDSPVRLSFSHGEPIEGIARGVADDGALEVETAAGMQRFHVGEVSLRALS</sequence>
<keyword evidence="4 6" id="KW-0092">Biotin</keyword>
<dbReference type="RefSeq" id="WP_085276911.1">
    <property type="nucleotide sequence ID" value="NZ_FXAG01000015.1"/>
</dbReference>
<dbReference type="InterPro" id="IPR008988">
    <property type="entry name" value="Transcriptional_repressor_C"/>
</dbReference>
<feature type="binding site" evidence="6">
    <location>
        <begin position="94"/>
        <end position="96"/>
    </location>
    <ligand>
        <name>biotin</name>
        <dbReference type="ChEBI" id="CHEBI:57586"/>
    </ligand>
</feature>
<dbReference type="Proteomes" id="UP000192920">
    <property type="component" value="Unassembled WGS sequence"/>
</dbReference>
<keyword evidence="6" id="KW-0805">Transcription regulation</keyword>
<feature type="DNA-binding region" description="H-T-H motif" evidence="6">
    <location>
        <begin position="21"/>
        <end position="40"/>
    </location>
</feature>
<dbReference type="InterPro" id="IPR030855">
    <property type="entry name" value="Bifunct_BirA"/>
</dbReference>
<organism evidence="8 9">
    <name type="scientific">Pseudogulbenkiania subflava DSM 22618</name>
    <dbReference type="NCBI Taxonomy" id="1123014"/>
    <lineage>
        <taxon>Bacteria</taxon>
        <taxon>Pseudomonadati</taxon>
        <taxon>Pseudomonadota</taxon>
        <taxon>Betaproteobacteria</taxon>
        <taxon>Neisseriales</taxon>
        <taxon>Chromobacteriaceae</taxon>
        <taxon>Pseudogulbenkiania</taxon>
    </lineage>
</organism>
<keyword evidence="6" id="KW-0804">Transcription</keyword>
<keyword evidence="2 6" id="KW-0547">Nucleotide-binding</keyword>
<dbReference type="Pfam" id="PF08279">
    <property type="entry name" value="HTH_11"/>
    <property type="match status" value="1"/>
</dbReference>
<dbReference type="PANTHER" id="PTHR12835">
    <property type="entry name" value="BIOTIN PROTEIN LIGASE"/>
    <property type="match status" value="1"/>
</dbReference>
<dbReference type="InterPro" id="IPR004143">
    <property type="entry name" value="BPL_LPL_catalytic"/>
</dbReference>
<dbReference type="InterPro" id="IPR036388">
    <property type="entry name" value="WH-like_DNA-bd_sf"/>
</dbReference>
<dbReference type="GO" id="GO:0005524">
    <property type="term" value="F:ATP binding"/>
    <property type="evidence" value="ECO:0007669"/>
    <property type="project" value="UniProtKB-UniRule"/>
</dbReference>
<dbReference type="AlphaFoldDB" id="A0A1Y6BZ61"/>
<evidence type="ECO:0000256" key="3">
    <source>
        <dbReference type="ARBA" id="ARBA00022840"/>
    </source>
</evidence>
<evidence type="ECO:0000256" key="1">
    <source>
        <dbReference type="ARBA" id="ARBA00022598"/>
    </source>
</evidence>
<dbReference type="Gene3D" id="3.30.930.10">
    <property type="entry name" value="Bira Bifunctional Protein, Domain 2"/>
    <property type="match status" value="1"/>
</dbReference>
<dbReference type="HAMAP" id="MF_00978">
    <property type="entry name" value="Bifunct_BirA"/>
    <property type="match status" value="1"/>
</dbReference>
<dbReference type="STRING" id="1123014.SAMN02745746_02769"/>
<name>A0A1Y6BZ61_9NEIS</name>
<dbReference type="SUPFAM" id="SSF46785">
    <property type="entry name" value="Winged helix' DNA-binding domain"/>
    <property type="match status" value="1"/>
</dbReference>
<dbReference type="Gene3D" id="2.30.30.100">
    <property type="match status" value="1"/>
</dbReference>
<comment type="similarity">
    <text evidence="6">Belongs to the biotin--protein ligase family.</text>
</comment>
<accession>A0A1Y6BZ61</accession>
<feature type="domain" description="BPL/LPL catalytic" evidence="7">
    <location>
        <begin position="77"/>
        <end position="255"/>
    </location>
</feature>
<keyword evidence="6" id="KW-0238">DNA-binding</keyword>
<evidence type="ECO:0000256" key="4">
    <source>
        <dbReference type="ARBA" id="ARBA00023267"/>
    </source>
</evidence>
<dbReference type="SUPFAM" id="SSF55681">
    <property type="entry name" value="Class II aaRS and biotin synthetases"/>
    <property type="match status" value="1"/>
</dbReference>
<feature type="binding site" evidence="6">
    <location>
        <begin position="122"/>
        <end position="124"/>
    </location>
    <ligand>
        <name>biotin</name>
        <dbReference type="ChEBI" id="CHEBI:57586"/>
    </ligand>
</feature>
<reference evidence="9" key="1">
    <citation type="submission" date="2017-04" db="EMBL/GenBank/DDBJ databases">
        <authorList>
            <person name="Varghese N."/>
            <person name="Submissions S."/>
        </authorList>
    </citation>
    <scope>NUCLEOTIDE SEQUENCE [LARGE SCALE GENOMIC DNA]</scope>
    <source>
        <strain evidence="9">DSM 22618</strain>
    </source>
</reference>
<dbReference type="InterPro" id="IPR036390">
    <property type="entry name" value="WH_DNA-bd_sf"/>
</dbReference>
<keyword evidence="6" id="KW-0678">Repressor</keyword>
<dbReference type="EMBL" id="FXAG01000015">
    <property type="protein sequence ID" value="SMF35964.1"/>
    <property type="molecule type" value="Genomic_DNA"/>
</dbReference>
<dbReference type="InterPro" id="IPR013196">
    <property type="entry name" value="HTH_11"/>
</dbReference>
<dbReference type="EC" id="6.3.4.15" evidence="6"/>
<feature type="binding site" evidence="6">
    <location>
        <position position="188"/>
    </location>
    <ligand>
        <name>biotin</name>
        <dbReference type="ChEBI" id="CHEBI:57586"/>
    </ligand>
</feature>
<feature type="binding site" evidence="6">
    <location>
        <position position="118"/>
    </location>
    <ligand>
        <name>biotin</name>
        <dbReference type="ChEBI" id="CHEBI:57586"/>
    </ligand>
</feature>
<dbReference type="InterPro" id="IPR045864">
    <property type="entry name" value="aa-tRNA-synth_II/BPL/LPL"/>
</dbReference>
<keyword evidence="1 6" id="KW-0436">Ligase</keyword>
<evidence type="ECO:0000259" key="7">
    <source>
        <dbReference type="PROSITE" id="PS51733"/>
    </source>
</evidence>